<evidence type="ECO:0000259" key="1">
    <source>
        <dbReference type="Pfam" id="PF07727"/>
    </source>
</evidence>
<dbReference type="AlphaFoldDB" id="A0AAD5IWQ8"/>
<organism evidence="2 3">
    <name type="scientific">Acer negundo</name>
    <name type="common">Box elder</name>
    <dbReference type="NCBI Taxonomy" id="4023"/>
    <lineage>
        <taxon>Eukaryota</taxon>
        <taxon>Viridiplantae</taxon>
        <taxon>Streptophyta</taxon>
        <taxon>Embryophyta</taxon>
        <taxon>Tracheophyta</taxon>
        <taxon>Spermatophyta</taxon>
        <taxon>Magnoliopsida</taxon>
        <taxon>eudicotyledons</taxon>
        <taxon>Gunneridae</taxon>
        <taxon>Pentapetalae</taxon>
        <taxon>rosids</taxon>
        <taxon>malvids</taxon>
        <taxon>Sapindales</taxon>
        <taxon>Sapindaceae</taxon>
        <taxon>Hippocastanoideae</taxon>
        <taxon>Acereae</taxon>
        <taxon>Acer</taxon>
    </lineage>
</organism>
<keyword evidence="3" id="KW-1185">Reference proteome</keyword>
<accession>A0AAD5IWQ8</accession>
<comment type="caution">
    <text evidence="2">The sequence shown here is derived from an EMBL/GenBank/DDBJ whole genome shotgun (WGS) entry which is preliminary data.</text>
</comment>
<evidence type="ECO:0000313" key="2">
    <source>
        <dbReference type="EMBL" id="KAI9180019.1"/>
    </source>
</evidence>
<dbReference type="Proteomes" id="UP001064489">
    <property type="component" value="Chromosome 4"/>
</dbReference>
<dbReference type="Pfam" id="PF07727">
    <property type="entry name" value="RVT_2"/>
    <property type="match status" value="1"/>
</dbReference>
<dbReference type="EMBL" id="JAJSOW010000101">
    <property type="protein sequence ID" value="KAI9180019.1"/>
    <property type="molecule type" value="Genomic_DNA"/>
</dbReference>
<evidence type="ECO:0000313" key="3">
    <source>
        <dbReference type="Proteomes" id="UP001064489"/>
    </source>
</evidence>
<feature type="domain" description="Reverse transcriptase Ty1/copia-type" evidence="1">
    <location>
        <begin position="11"/>
        <end position="73"/>
    </location>
</feature>
<proteinExistence type="predicted"/>
<name>A0AAD5IWQ8_ACENE</name>
<protein>
    <recommendedName>
        <fullName evidence="1">Reverse transcriptase Ty1/copia-type domain-containing protein</fullName>
    </recommendedName>
</protein>
<reference evidence="2" key="1">
    <citation type="journal article" date="2022" name="Plant J.">
        <title>Strategies of tolerance reflected in two North American maple genomes.</title>
        <authorList>
            <person name="McEvoy S.L."/>
            <person name="Sezen U.U."/>
            <person name="Trouern-Trend A."/>
            <person name="McMahon S.M."/>
            <person name="Schaberg P.G."/>
            <person name="Yang J."/>
            <person name="Wegrzyn J.L."/>
            <person name="Swenson N.G."/>
        </authorList>
    </citation>
    <scope>NUCLEOTIDE SEQUENCE</scope>
    <source>
        <strain evidence="2">91603</strain>
    </source>
</reference>
<dbReference type="InterPro" id="IPR013103">
    <property type="entry name" value="RVT_2"/>
</dbReference>
<sequence>MSEDFDALIRNETWDLVLSHPSYNTVGCIWVFRIKKSPDDSISKYKARLVGKRFHQQPCVDYIDTFSSVVKTTTFTFYRVLWFCEYGLFTNWM</sequence>
<gene>
    <name evidence="2" type="ORF">LWI28_000334</name>
</gene>
<reference evidence="2" key="2">
    <citation type="submission" date="2023-02" db="EMBL/GenBank/DDBJ databases">
        <authorList>
            <person name="Swenson N.G."/>
            <person name="Wegrzyn J.L."/>
            <person name="Mcevoy S.L."/>
        </authorList>
    </citation>
    <scope>NUCLEOTIDE SEQUENCE</scope>
    <source>
        <strain evidence="2">91603</strain>
        <tissue evidence="2">Leaf</tissue>
    </source>
</reference>